<keyword evidence="4" id="KW-1185">Reference proteome</keyword>
<evidence type="ECO:0000313" key="4">
    <source>
        <dbReference type="Proteomes" id="UP000467249"/>
    </source>
</evidence>
<protein>
    <submittedName>
        <fullName evidence="3">Uncharacterized protein</fullName>
    </submittedName>
</protein>
<feature type="compositionally biased region" description="Pro residues" evidence="1">
    <location>
        <begin position="237"/>
        <end position="246"/>
    </location>
</feature>
<dbReference type="EMBL" id="AP022620">
    <property type="protein sequence ID" value="BBZ78585.1"/>
    <property type="molecule type" value="Genomic_DNA"/>
</dbReference>
<keyword evidence="2" id="KW-0472">Membrane</keyword>
<sequence length="246" mass="25249">MLRITRNRLGMAGARRIVTEHRHWPVPAAAARLPVVDDMLAPRPVWQRGDRMTLTGAFGAAVAAYVVCAVIVFGFASGHLRSDQVATAVDAHAGQLNAPRRNANGIQRVAPGLSGNEKPLFAPSAEAIDAEFFTRLQSVVNGIEGQPGQPRPYQPDPIQPVIEPGSAAVLGPLAPVPPAVIAPPVVGPGGQIAEPPPLEVPVPSIPAAVPQTPAVAPSSPAVVTSSAQAPESAVQPPLEPPPGPAA</sequence>
<dbReference type="Proteomes" id="UP000467249">
    <property type="component" value="Chromosome"/>
</dbReference>
<evidence type="ECO:0000256" key="2">
    <source>
        <dbReference type="SAM" id="Phobius"/>
    </source>
</evidence>
<keyword evidence="2" id="KW-0812">Transmembrane</keyword>
<reference evidence="3 4" key="1">
    <citation type="journal article" date="2019" name="Emerg. Microbes Infect.">
        <title>Comprehensive subspecies identification of 175 nontuberculous mycobacteria species based on 7547 genomic profiles.</title>
        <authorList>
            <person name="Matsumoto Y."/>
            <person name="Kinjo T."/>
            <person name="Motooka D."/>
            <person name="Nabeya D."/>
            <person name="Jung N."/>
            <person name="Uechi K."/>
            <person name="Horii T."/>
            <person name="Iida T."/>
            <person name="Fujita J."/>
            <person name="Nakamura S."/>
        </authorList>
    </citation>
    <scope>NUCLEOTIDE SEQUENCE [LARGE SCALE GENOMIC DNA]</scope>
    <source>
        <strain evidence="3 4">JCM 30275</strain>
    </source>
</reference>
<name>A0A6N4WCU2_9MYCO</name>
<feature type="region of interest" description="Disordered" evidence="1">
    <location>
        <begin position="204"/>
        <end position="246"/>
    </location>
</feature>
<proteinExistence type="predicted"/>
<feature type="transmembrane region" description="Helical" evidence="2">
    <location>
        <begin position="53"/>
        <end position="76"/>
    </location>
</feature>
<accession>A0A6N4WCU2</accession>
<dbReference type="KEGG" id="many:MANY_39220"/>
<organism evidence="3 4">
    <name type="scientific">Mycolicibacterium anyangense</name>
    <dbReference type="NCBI Taxonomy" id="1431246"/>
    <lineage>
        <taxon>Bacteria</taxon>
        <taxon>Bacillati</taxon>
        <taxon>Actinomycetota</taxon>
        <taxon>Actinomycetes</taxon>
        <taxon>Mycobacteriales</taxon>
        <taxon>Mycobacteriaceae</taxon>
        <taxon>Mycolicibacterium</taxon>
    </lineage>
</organism>
<feature type="compositionally biased region" description="Low complexity" evidence="1">
    <location>
        <begin position="205"/>
        <end position="230"/>
    </location>
</feature>
<evidence type="ECO:0000313" key="3">
    <source>
        <dbReference type="EMBL" id="BBZ78585.1"/>
    </source>
</evidence>
<gene>
    <name evidence="3" type="ORF">MANY_39220</name>
</gene>
<keyword evidence="2" id="KW-1133">Transmembrane helix</keyword>
<dbReference type="AlphaFoldDB" id="A0A6N4WCU2"/>
<evidence type="ECO:0000256" key="1">
    <source>
        <dbReference type="SAM" id="MobiDB-lite"/>
    </source>
</evidence>